<evidence type="ECO:0000313" key="8">
    <source>
        <dbReference type="Proteomes" id="UP001548189"/>
    </source>
</evidence>
<comment type="caution">
    <text evidence="7">The sequence shown here is derived from an EMBL/GenBank/DDBJ whole genome shotgun (WGS) entry which is preliminary data.</text>
</comment>
<dbReference type="SUPFAM" id="SSF47757">
    <property type="entry name" value="Chemotaxis receptor methyltransferase CheR, N-terminal domain"/>
    <property type="match status" value="1"/>
</dbReference>
<dbReference type="PROSITE" id="PS50123">
    <property type="entry name" value="CHER"/>
    <property type="match status" value="1"/>
</dbReference>
<name>A0ABV2BZ85_9GAMM</name>
<dbReference type="EMBL" id="JBEVCJ010000041">
    <property type="protein sequence ID" value="MET1257252.1"/>
    <property type="molecule type" value="Genomic_DNA"/>
</dbReference>
<dbReference type="PANTHER" id="PTHR24422:SF21">
    <property type="entry name" value="CHEMOTAXIS PROTEIN METHYLTRANSFERASE 1"/>
    <property type="match status" value="1"/>
</dbReference>
<proteinExistence type="predicted"/>
<dbReference type="InterPro" id="IPR022641">
    <property type="entry name" value="CheR_N"/>
</dbReference>
<dbReference type="SMART" id="SM00138">
    <property type="entry name" value="MeTrc"/>
    <property type="match status" value="1"/>
</dbReference>
<keyword evidence="3" id="KW-0489">Methyltransferase</keyword>
<dbReference type="InterPro" id="IPR000780">
    <property type="entry name" value="CheR_MeTrfase"/>
</dbReference>
<dbReference type="InterPro" id="IPR022642">
    <property type="entry name" value="CheR_C"/>
</dbReference>
<comment type="catalytic activity">
    <reaction evidence="1">
        <text>L-glutamyl-[protein] + S-adenosyl-L-methionine = [protein]-L-glutamate 5-O-methyl ester + S-adenosyl-L-homocysteine</text>
        <dbReference type="Rhea" id="RHEA:24452"/>
        <dbReference type="Rhea" id="RHEA-COMP:10208"/>
        <dbReference type="Rhea" id="RHEA-COMP:10311"/>
        <dbReference type="ChEBI" id="CHEBI:29973"/>
        <dbReference type="ChEBI" id="CHEBI:57856"/>
        <dbReference type="ChEBI" id="CHEBI:59789"/>
        <dbReference type="ChEBI" id="CHEBI:82795"/>
        <dbReference type="EC" id="2.1.1.80"/>
    </reaction>
</comment>
<dbReference type="Proteomes" id="UP001548189">
    <property type="component" value="Unassembled WGS sequence"/>
</dbReference>
<keyword evidence="5" id="KW-0949">S-adenosyl-L-methionine</keyword>
<evidence type="ECO:0000256" key="5">
    <source>
        <dbReference type="ARBA" id="ARBA00022691"/>
    </source>
</evidence>
<dbReference type="CDD" id="cd02440">
    <property type="entry name" value="AdoMet_MTases"/>
    <property type="match status" value="1"/>
</dbReference>
<dbReference type="Gene3D" id="3.40.50.150">
    <property type="entry name" value="Vaccinia Virus protein VP39"/>
    <property type="match status" value="1"/>
</dbReference>
<evidence type="ECO:0000256" key="3">
    <source>
        <dbReference type="ARBA" id="ARBA00022603"/>
    </source>
</evidence>
<dbReference type="InterPro" id="IPR050903">
    <property type="entry name" value="Bact_Chemotaxis_MeTrfase"/>
</dbReference>
<gene>
    <name evidence="7" type="ORF">ABVT43_19060</name>
</gene>
<dbReference type="PANTHER" id="PTHR24422">
    <property type="entry name" value="CHEMOTAXIS PROTEIN METHYLTRANSFERASE"/>
    <property type="match status" value="1"/>
</dbReference>
<dbReference type="SUPFAM" id="SSF53335">
    <property type="entry name" value="S-adenosyl-L-methionine-dependent methyltransferases"/>
    <property type="match status" value="1"/>
</dbReference>
<dbReference type="RefSeq" id="WP_353897834.1">
    <property type="nucleotide sequence ID" value="NZ_JBEVCJ010000041.1"/>
</dbReference>
<dbReference type="InterPro" id="IPR029063">
    <property type="entry name" value="SAM-dependent_MTases_sf"/>
</dbReference>
<organism evidence="7 8">
    <name type="scientific">Aliikangiella maris</name>
    <dbReference type="NCBI Taxonomy" id="3162458"/>
    <lineage>
        <taxon>Bacteria</taxon>
        <taxon>Pseudomonadati</taxon>
        <taxon>Pseudomonadota</taxon>
        <taxon>Gammaproteobacteria</taxon>
        <taxon>Oceanospirillales</taxon>
        <taxon>Pleioneaceae</taxon>
        <taxon>Aliikangiella</taxon>
    </lineage>
</organism>
<evidence type="ECO:0000313" key="7">
    <source>
        <dbReference type="EMBL" id="MET1257252.1"/>
    </source>
</evidence>
<keyword evidence="4" id="KW-0808">Transferase</keyword>
<keyword evidence="8" id="KW-1185">Reference proteome</keyword>
<dbReference type="Gene3D" id="1.10.155.10">
    <property type="entry name" value="Chemotaxis receptor methyltransferase CheR, N-terminal domain"/>
    <property type="match status" value="1"/>
</dbReference>
<evidence type="ECO:0000256" key="1">
    <source>
        <dbReference type="ARBA" id="ARBA00001541"/>
    </source>
</evidence>
<dbReference type="InterPro" id="IPR036804">
    <property type="entry name" value="CheR_N_sf"/>
</dbReference>
<dbReference type="Pfam" id="PF03705">
    <property type="entry name" value="CheR_N"/>
    <property type="match status" value="1"/>
</dbReference>
<protein>
    <recommendedName>
        <fullName evidence="2">protein-glutamate O-methyltransferase</fullName>
        <ecNumber evidence="2">2.1.1.80</ecNumber>
    </recommendedName>
</protein>
<dbReference type="PRINTS" id="PR00996">
    <property type="entry name" value="CHERMTFRASE"/>
</dbReference>
<reference evidence="7 8" key="1">
    <citation type="submission" date="2024-06" db="EMBL/GenBank/DDBJ databases">
        <authorList>
            <person name="Li F."/>
        </authorList>
    </citation>
    <scope>NUCLEOTIDE SEQUENCE [LARGE SCALE GENOMIC DNA]</scope>
    <source>
        <strain evidence="7 8">GXAS 311</strain>
    </source>
</reference>
<feature type="domain" description="CheR-type methyltransferase" evidence="6">
    <location>
        <begin position="1"/>
        <end position="266"/>
    </location>
</feature>
<accession>A0ABV2BZ85</accession>
<evidence type="ECO:0000259" key="6">
    <source>
        <dbReference type="PROSITE" id="PS50123"/>
    </source>
</evidence>
<evidence type="ECO:0000256" key="4">
    <source>
        <dbReference type="ARBA" id="ARBA00022679"/>
    </source>
</evidence>
<evidence type="ECO:0000256" key="2">
    <source>
        <dbReference type="ARBA" id="ARBA00012534"/>
    </source>
</evidence>
<dbReference type="Pfam" id="PF01739">
    <property type="entry name" value="CheR"/>
    <property type="match status" value="1"/>
</dbReference>
<dbReference type="EC" id="2.1.1.80" evidence="2"/>
<sequence>MEISTVDYERFKIILEKQSGILLGDNKQYLVVSRLSNFIQEKGLTSMASLLDKINSIQGSVLLKEVVDRMTTNETLWFRDTYPFEYLRSHIVPEMRNTSFNLRIWCAACSTGQEPFSIAMQLEDTTINSEIIATDLSDRVLKKARIGVYQQIELNRGMPRDKLMRFFTPLDNGDWQVNSKLRNKVNFRPLNLLSTPYGVGKFDVIFCRNVLIYFSGENKTKVINGLIDCLKPGGYLFLGASESLTRDSKPLTMIRCNPGLVYKKEE</sequence>